<proteinExistence type="inferred from homology"/>
<feature type="domain" description="Major facilitator superfamily (MFS) profile" evidence="8">
    <location>
        <begin position="8"/>
        <end position="393"/>
    </location>
</feature>
<evidence type="ECO:0000256" key="2">
    <source>
        <dbReference type="ARBA" id="ARBA00008335"/>
    </source>
</evidence>
<dbReference type="RefSeq" id="WP_139686974.1">
    <property type="nucleotide sequence ID" value="NZ_WEHW01000004.1"/>
</dbReference>
<gene>
    <name evidence="9" type="ORF">GBM96_02645</name>
</gene>
<dbReference type="InterPro" id="IPR020846">
    <property type="entry name" value="MFS_dom"/>
</dbReference>
<evidence type="ECO:0000256" key="6">
    <source>
        <dbReference type="ARBA" id="ARBA00023136"/>
    </source>
</evidence>
<dbReference type="SUPFAM" id="SSF103473">
    <property type="entry name" value="MFS general substrate transporter"/>
    <property type="match status" value="1"/>
</dbReference>
<keyword evidence="4 7" id="KW-0812">Transmembrane</keyword>
<evidence type="ECO:0000256" key="3">
    <source>
        <dbReference type="ARBA" id="ARBA00022448"/>
    </source>
</evidence>
<dbReference type="InterPro" id="IPR036259">
    <property type="entry name" value="MFS_trans_sf"/>
</dbReference>
<evidence type="ECO:0000313" key="9">
    <source>
        <dbReference type="EMBL" id="KAB7652348.1"/>
    </source>
</evidence>
<dbReference type="Gene3D" id="1.20.1250.20">
    <property type="entry name" value="MFS general substrate transporter like domains"/>
    <property type="match status" value="2"/>
</dbReference>
<keyword evidence="5 7" id="KW-1133">Transmembrane helix</keyword>
<feature type="transmembrane region" description="Helical" evidence="7">
    <location>
        <begin position="214"/>
        <end position="231"/>
    </location>
</feature>
<feature type="transmembrane region" description="Helical" evidence="7">
    <location>
        <begin position="251"/>
        <end position="272"/>
    </location>
</feature>
<dbReference type="GO" id="GO:0012505">
    <property type="term" value="C:endomembrane system"/>
    <property type="evidence" value="ECO:0007669"/>
    <property type="project" value="UniProtKB-SubCell"/>
</dbReference>
<dbReference type="PROSITE" id="PS50850">
    <property type="entry name" value="MFS"/>
    <property type="match status" value="1"/>
</dbReference>
<keyword evidence="10" id="KW-1185">Reference proteome</keyword>
<accession>A0AAI9WNZ2</accession>
<comment type="subcellular location">
    <subcellularLocation>
        <location evidence="1">Endomembrane system</location>
        <topology evidence="1">Multi-pass membrane protein</topology>
    </subcellularLocation>
</comment>
<feature type="transmembrane region" description="Helical" evidence="7">
    <location>
        <begin position="342"/>
        <end position="361"/>
    </location>
</feature>
<reference evidence="9 10" key="1">
    <citation type="submission" date="2019-10" db="EMBL/GenBank/DDBJ databases">
        <title>Genome diversity of Sutterella seckii.</title>
        <authorList>
            <person name="Chaplin A.V."/>
            <person name="Sokolova S.R."/>
            <person name="Mosin K.A."/>
            <person name="Ivanova E.L."/>
            <person name="Kochetkova T.O."/>
            <person name="Goltsov A.Y."/>
            <person name="Trofimov D.Y."/>
            <person name="Efimov B.A."/>
        </authorList>
    </citation>
    <scope>NUCLEOTIDE SEQUENCE [LARGE SCALE GENOMIC DNA]</scope>
    <source>
        <strain evidence="9 10">ASD3426</strain>
    </source>
</reference>
<dbReference type="InterPro" id="IPR011701">
    <property type="entry name" value="MFS"/>
</dbReference>
<dbReference type="PROSITE" id="PS00216">
    <property type="entry name" value="SUGAR_TRANSPORT_1"/>
    <property type="match status" value="1"/>
</dbReference>
<comment type="similarity">
    <text evidence="2">Belongs to the major facilitator superfamily.</text>
</comment>
<organism evidence="9 10">
    <name type="scientific">Sutterella seckii</name>
    <dbReference type="NCBI Taxonomy" id="1944635"/>
    <lineage>
        <taxon>Bacteria</taxon>
        <taxon>Pseudomonadati</taxon>
        <taxon>Pseudomonadota</taxon>
        <taxon>Betaproteobacteria</taxon>
        <taxon>Burkholderiales</taxon>
        <taxon>Sutterellaceae</taxon>
        <taxon>Sutterella</taxon>
    </lineage>
</organism>
<feature type="transmembrane region" description="Helical" evidence="7">
    <location>
        <begin position="305"/>
        <end position="330"/>
    </location>
</feature>
<dbReference type="EMBL" id="WEHW01000004">
    <property type="protein sequence ID" value="KAB7652348.1"/>
    <property type="molecule type" value="Genomic_DNA"/>
</dbReference>
<dbReference type="InterPro" id="IPR005829">
    <property type="entry name" value="Sugar_transporter_CS"/>
</dbReference>
<feature type="transmembrane region" description="Helical" evidence="7">
    <location>
        <begin position="281"/>
        <end position="299"/>
    </location>
</feature>
<feature type="transmembrane region" description="Helical" evidence="7">
    <location>
        <begin position="97"/>
        <end position="117"/>
    </location>
</feature>
<feature type="transmembrane region" description="Helical" evidence="7">
    <location>
        <begin position="41"/>
        <end position="62"/>
    </location>
</feature>
<feature type="transmembrane region" description="Helical" evidence="7">
    <location>
        <begin position="367"/>
        <end position="390"/>
    </location>
</feature>
<evidence type="ECO:0000256" key="5">
    <source>
        <dbReference type="ARBA" id="ARBA00022989"/>
    </source>
</evidence>
<keyword evidence="3" id="KW-0813">Transport</keyword>
<evidence type="ECO:0000256" key="4">
    <source>
        <dbReference type="ARBA" id="ARBA00022692"/>
    </source>
</evidence>
<sequence>MPVSRYFTAFCLYLNYMVHGIGVLIISLNMHSLEVQWSTDAAGVSVVISSLGLGRFALLYIAGTLSDRWGRKPFVLGGIAVYMAFFIGLLFTHDLTLAYVFGFLAGSANSLLDAGTYPKLMELFPDSPGPAVILIKAFVASGQFILPLVVSVLAALNLWYGWSFIAAAAVLAVNFVILLRMGSRGSAGQQKASENLGKNSGAKSGSESIAIPDLVSYTLFGYVAMATFYLVSQWLAQYGEQVAGMDFESSLQLLSIYTTGSICGVFLSSLALKTFLKAREMLLICTVMSFLSLLVVTLWPTSLFVTVFAFVFGFFAAGGVLQLGLTLLAAQFPSAKGKATGIYYSAGSISNFTIPLITAWIARNDSILGIFRFDVVIAAVGVVLACFIAWRSRRAEALLGS</sequence>
<dbReference type="Pfam" id="PF07690">
    <property type="entry name" value="MFS_1"/>
    <property type="match status" value="2"/>
</dbReference>
<comment type="caution">
    <text evidence="9">The sequence shown here is derived from an EMBL/GenBank/DDBJ whole genome shotgun (WGS) entry which is preliminary data.</text>
</comment>
<protein>
    <submittedName>
        <fullName evidence="9">MFS transporter</fullName>
    </submittedName>
</protein>
<dbReference type="AlphaFoldDB" id="A0AAI9WNZ2"/>
<feature type="transmembrane region" description="Helical" evidence="7">
    <location>
        <begin position="74"/>
        <end position="91"/>
    </location>
</feature>
<name>A0AAI9WNZ2_9BURK</name>
<keyword evidence="6 7" id="KW-0472">Membrane</keyword>
<dbReference type="Proteomes" id="UP000469462">
    <property type="component" value="Unassembled WGS sequence"/>
</dbReference>
<dbReference type="GO" id="GO:0016020">
    <property type="term" value="C:membrane"/>
    <property type="evidence" value="ECO:0007669"/>
    <property type="project" value="InterPro"/>
</dbReference>
<evidence type="ECO:0000259" key="8">
    <source>
        <dbReference type="PROSITE" id="PS50850"/>
    </source>
</evidence>
<feature type="transmembrane region" description="Helical" evidence="7">
    <location>
        <begin position="159"/>
        <end position="179"/>
    </location>
</feature>
<feature type="transmembrane region" description="Helical" evidence="7">
    <location>
        <begin position="129"/>
        <end position="153"/>
    </location>
</feature>
<dbReference type="PANTHER" id="PTHR23514">
    <property type="entry name" value="BYPASS OF STOP CODON PROTEIN 6"/>
    <property type="match status" value="1"/>
</dbReference>
<dbReference type="PANTHER" id="PTHR23514:SF3">
    <property type="entry name" value="BYPASS OF STOP CODON PROTEIN 6"/>
    <property type="match status" value="1"/>
</dbReference>
<dbReference type="InterPro" id="IPR051788">
    <property type="entry name" value="MFS_Transporter"/>
</dbReference>
<feature type="transmembrane region" description="Helical" evidence="7">
    <location>
        <begin position="7"/>
        <end position="29"/>
    </location>
</feature>
<evidence type="ECO:0000256" key="7">
    <source>
        <dbReference type="SAM" id="Phobius"/>
    </source>
</evidence>
<evidence type="ECO:0000256" key="1">
    <source>
        <dbReference type="ARBA" id="ARBA00004127"/>
    </source>
</evidence>
<evidence type="ECO:0000313" key="10">
    <source>
        <dbReference type="Proteomes" id="UP000469462"/>
    </source>
</evidence>
<dbReference type="GO" id="GO:0022857">
    <property type="term" value="F:transmembrane transporter activity"/>
    <property type="evidence" value="ECO:0007669"/>
    <property type="project" value="InterPro"/>
</dbReference>